<dbReference type="Proteomes" id="UP000219922">
    <property type="component" value="Unassembled WGS sequence"/>
</dbReference>
<dbReference type="EMBL" id="NVMX01000182">
    <property type="protein sequence ID" value="PDZ94476.1"/>
    <property type="molecule type" value="Genomic_DNA"/>
</dbReference>
<comment type="caution">
    <text evidence="1">The sequence shown here is derived from an EMBL/GenBank/DDBJ whole genome shotgun (WGS) entry which is preliminary data.</text>
</comment>
<accession>A0A9X6XVN6</accession>
<evidence type="ECO:0000313" key="1">
    <source>
        <dbReference type="EMBL" id="PDZ94476.1"/>
    </source>
</evidence>
<organism evidence="1 2">
    <name type="scientific">Bacillus cereus</name>
    <dbReference type="NCBI Taxonomy" id="1396"/>
    <lineage>
        <taxon>Bacteria</taxon>
        <taxon>Bacillati</taxon>
        <taxon>Bacillota</taxon>
        <taxon>Bacilli</taxon>
        <taxon>Bacillales</taxon>
        <taxon>Bacillaceae</taxon>
        <taxon>Bacillus</taxon>
        <taxon>Bacillus cereus group</taxon>
    </lineage>
</organism>
<evidence type="ECO:0000313" key="2">
    <source>
        <dbReference type="Proteomes" id="UP000219922"/>
    </source>
</evidence>
<name>A0A9X6XVN6_BACCE</name>
<proteinExistence type="predicted"/>
<dbReference type="RefSeq" id="WP_098006970.1">
    <property type="nucleotide sequence ID" value="NZ_NVMX01000182.1"/>
</dbReference>
<sequence>MKEALTVIKVATLEELVDRYEYGSKFAAAYVEELNTYAVAVAYKSTQISNQEESVTKTGKSLNDTLSQIGNENHYAMSVAYGSSHTEYSGESAVKKGGSLKSIISRGKGSNRIDYHIYLVHNKQIEMYWLGGDIFDSFGYCYALNLMDKTVKTNSLNPKNIVRAKDYVKDKVIA</sequence>
<dbReference type="AlphaFoldDB" id="A0A9X6XVN6"/>
<protein>
    <submittedName>
        <fullName evidence="1">Uncharacterized protein</fullName>
    </submittedName>
</protein>
<gene>
    <name evidence="1" type="ORF">CON36_33580</name>
</gene>
<reference evidence="1 2" key="1">
    <citation type="submission" date="2017-09" db="EMBL/GenBank/DDBJ databases">
        <title>Large-scale bioinformatics analysis of Bacillus genomes uncovers conserved roles of natural products in bacterial physiology.</title>
        <authorList>
            <consortium name="Agbiome Team Llc"/>
            <person name="Bleich R.M."/>
            <person name="Grubbs K.J."/>
            <person name="Santa Maria K.C."/>
            <person name="Allen S.E."/>
            <person name="Farag S."/>
            <person name="Shank E.A."/>
            <person name="Bowers A."/>
        </authorList>
    </citation>
    <scope>NUCLEOTIDE SEQUENCE [LARGE SCALE GENOMIC DNA]</scope>
    <source>
        <strain evidence="1 2">AFS092789</strain>
    </source>
</reference>